<feature type="compositionally biased region" description="Basic and acidic residues" evidence="1">
    <location>
        <begin position="126"/>
        <end position="137"/>
    </location>
</feature>
<comment type="caution">
    <text evidence="3">The sequence shown here is derived from an EMBL/GenBank/DDBJ whole genome shotgun (WGS) entry which is preliminary data.</text>
</comment>
<dbReference type="AlphaFoldDB" id="A0A940P1A8"/>
<proteinExistence type="predicted"/>
<dbReference type="RefSeq" id="WP_209524533.1">
    <property type="nucleotide sequence ID" value="NZ_JAEEGA010000001.1"/>
</dbReference>
<keyword evidence="2" id="KW-1133">Transmembrane helix</keyword>
<organism evidence="3 4">
    <name type="scientific">Vagococcus allomyrinae</name>
    <dbReference type="NCBI Taxonomy" id="2794353"/>
    <lineage>
        <taxon>Bacteria</taxon>
        <taxon>Bacillati</taxon>
        <taxon>Bacillota</taxon>
        <taxon>Bacilli</taxon>
        <taxon>Lactobacillales</taxon>
        <taxon>Enterococcaceae</taxon>
        <taxon>Vagococcus</taxon>
    </lineage>
</organism>
<name>A0A940P1A8_9ENTE</name>
<evidence type="ECO:0000313" key="4">
    <source>
        <dbReference type="Proteomes" id="UP000674938"/>
    </source>
</evidence>
<evidence type="ECO:0000256" key="2">
    <source>
        <dbReference type="SAM" id="Phobius"/>
    </source>
</evidence>
<keyword evidence="2" id="KW-0812">Transmembrane</keyword>
<evidence type="ECO:0000256" key="1">
    <source>
        <dbReference type="SAM" id="MobiDB-lite"/>
    </source>
</evidence>
<keyword evidence="4" id="KW-1185">Reference proteome</keyword>
<dbReference type="EMBL" id="JAEEGA010000001">
    <property type="protein sequence ID" value="MBP1039637.1"/>
    <property type="molecule type" value="Genomic_DNA"/>
</dbReference>
<feature type="compositionally biased region" description="Low complexity" evidence="1">
    <location>
        <begin position="59"/>
        <end position="72"/>
    </location>
</feature>
<dbReference type="Proteomes" id="UP000674938">
    <property type="component" value="Unassembled WGS sequence"/>
</dbReference>
<feature type="transmembrane region" description="Helical" evidence="2">
    <location>
        <begin position="6"/>
        <end position="25"/>
    </location>
</feature>
<protein>
    <submittedName>
        <fullName evidence="3">Uncharacterized protein</fullName>
    </submittedName>
</protein>
<reference evidence="3" key="1">
    <citation type="submission" date="2020-12" db="EMBL/GenBank/DDBJ databases">
        <title>Vagococcus allomyrinae sp. nov. and Enterococcus lavae sp. nov., isolated from the larvae of Allomyrina dichotoma.</title>
        <authorList>
            <person name="Lee S.D."/>
        </authorList>
    </citation>
    <scope>NUCLEOTIDE SEQUENCE</scope>
    <source>
        <strain evidence="3">BWB3-3</strain>
    </source>
</reference>
<evidence type="ECO:0000313" key="3">
    <source>
        <dbReference type="EMBL" id="MBP1039637.1"/>
    </source>
</evidence>
<feature type="compositionally biased region" description="Basic and acidic residues" evidence="1">
    <location>
        <begin position="45"/>
        <end position="57"/>
    </location>
</feature>
<feature type="compositionally biased region" description="Polar residues" evidence="1">
    <location>
        <begin position="100"/>
        <end position="125"/>
    </location>
</feature>
<keyword evidence="2" id="KW-0472">Membrane</keyword>
<sequence>MKKKYLIITGIGGILLLNMLAILYMKNTFYTERAQLTSTSTTTEKSTRASSTKERPSKATKTTSSSANSQKNINQVNQTITSEKGESVAASASNQAEITATPASNQPLPENNVTVQDSSQGNSATDRAEEAKARQREADLLTIETGKQTVRDYFANKLKENGEPYDPERVEFRINSEFYFVNINNPEAGTAAEQVAKAIQRAINNLEQ</sequence>
<gene>
    <name evidence="3" type="ORF">I6N95_01320</name>
</gene>
<feature type="region of interest" description="Disordered" evidence="1">
    <location>
        <begin position="100"/>
        <end position="137"/>
    </location>
</feature>
<accession>A0A940P1A8</accession>
<feature type="region of interest" description="Disordered" evidence="1">
    <location>
        <begin position="37"/>
        <end position="74"/>
    </location>
</feature>